<proteinExistence type="predicted"/>
<sequence length="106" mass="11809">MTPPGNDVSDSASQKGAKMAAKKDVCPLCSDPFYWNQQYLNCCACLRRYHCKCINVRGDDYNLFMAEGVSSYKCHSCSKRRDPDEAKLNATAADTPQKDAMKDGEE</sequence>
<name>A0AC60QSY9_IXOPE</name>
<gene>
    <name evidence="1" type="ORF">HPB47_015633</name>
</gene>
<evidence type="ECO:0000313" key="1">
    <source>
        <dbReference type="EMBL" id="KAG0442720.1"/>
    </source>
</evidence>
<comment type="caution">
    <text evidence="1">The sequence shown here is derived from an EMBL/GenBank/DDBJ whole genome shotgun (WGS) entry which is preliminary data.</text>
</comment>
<evidence type="ECO:0000313" key="2">
    <source>
        <dbReference type="Proteomes" id="UP000805193"/>
    </source>
</evidence>
<reference evidence="1 2" key="1">
    <citation type="journal article" date="2020" name="Cell">
        <title>Large-Scale Comparative Analyses of Tick Genomes Elucidate Their Genetic Diversity and Vector Capacities.</title>
        <authorList>
            <consortium name="Tick Genome and Microbiome Consortium (TIGMIC)"/>
            <person name="Jia N."/>
            <person name="Wang J."/>
            <person name="Shi W."/>
            <person name="Du L."/>
            <person name="Sun Y."/>
            <person name="Zhan W."/>
            <person name="Jiang J.F."/>
            <person name="Wang Q."/>
            <person name="Zhang B."/>
            <person name="Ji P."/>
            <person name="Bell-Sakyi L."/>
            <person name="Cui X.M."/>
            <person name="Yuan T.T."/>
            <person name="Jiang B.G."/>
            <person name="Yang W.F."/>
            <person name="Lam T.T."/>
            <person name="Chang Q.C."/>
            <person name="Ding S.J."/>
            <person name="Wang X.J."/>
            <person name="Zhu J.G."/>
            <person name="Ruan X.D."/>
            <person name="Zhao L."/>
            <person name="Wei J.T."/>
            <person name="Ye R.Z."/>
            <person name="Que T.C."/>
            <person name="Du C.H."/>
            <person name="Zhou Y.H."/>
            <person name="Cheng J.X."/>
            <person name="Dai P.F."/>
            <person name="Guo W.B."/>
            <person name="Han X.H."/>
            <person name="Huang E.J."/>
            <person name="Li L.F."/>
            <person name="Wei W."/>
            <person name="Gao Y.C."/>
            <person name="Liu J.Z."/>
            <person name="Shao H.Z."/>
            <person name="Wang X."/>
            <person name="Wang C.C."/>
            <person name="Yang T.C."/>
            <person name="Huo Q.B."/>
            <person name="Li W."/>
            <person name="Chen H.Y."/>
            <person name="Chen S.E."/>
            <person name="Zhou L.G."/>
            <person name="Ni X.B."/>
            <person name="Tian J.H."/>
            <person name="Sheng Y."/>
            <person name="Liu T."/>
            <person name="Pan Y.S."/>
            <person name="Xia L.Y."/>
            <person name="Li J."/>
            <person name="Zhao F."/>
            <person name="Cao W.C."/>
        </authorList>
    </citation>
    <scope>NUCLEOTIDE SEQUENCE [LARGE SCALE GENOMIC DNA]</scope>
    <source>
        <strain evidence="1">Iper-2018</strain>
    </source>
</reference>
<accession>A0AC60QSY9</accession>
<dbReference type="Proteomes" id="UP000805193">
    <property type="component" value="Unassembled WGS sequence"/>
</dbReference>
<organism evidence="1 2">
    <name type="scientific">Ixodes persulcatus</name>
    <name type="common">Taiga tick</name>
    <dbReference type="NCBI Taxonomy" id="34615"/>
    <lineage>
        <taxon>Eukaryota</taxon>
        <taxon>Metazoa</taxon>
        <taxon>Ecdysozoa</taxon>
        <taxon>Arthropoda</taxon>
        <taxon>Chelicerata</taxon>
        <taxon>Arachnida</taxon>
        <taxon>Acari</taxon>
        <taxon>Parasitiformes</taxon>
        <taxon>Ixodida</taxon>
        <taxon>Ixodoidea</taxon>
        <taxon>Ixodidae</taxon>
        <taxon>Ixodinae</taxon>
        <taxon>Ixodes</taxon>
    </lineage>
</organism>
<dbReference type="EMBL" id="JABSTQ010004291">
    <property type="protein sequence ID" value="KAG0442720.1"/>
    <property type="molecule type" value="Genomic_DNA"/>
</dbReference>
<protein>
    <submittedName>
        <fullName evidence="1">Uncharacterized protein</fullName>
    </submittedName>
</protein>
<keyword evidence="2" id="KW-1185">Reference proteome</keyword>